<dbReference type="Proteomes" id="UP000198847">
    <property type="component" value="Unassembled WGS sequence"/>
</dbReference>
<reference evidence="1 2" key="1">
    <citation type="submission" date="2016-10" db="EMBL/GenBank/DDBJ databases">
        <authorList>
            <person name="de Groot N.N."/>
        </authorList>
    </citation>
    <scope>NUCLEOTIDE SEQUENCE [LARGE SCALE GENOMIC DNA]</scope>
    <source>
        <strain evidence="1 2">DSM 13305</strain>
    </source>
</reference>
<evidence type="ECO:0000313" key="1">
    <source>
        <dbReference type="EMBL" id="SEO77836.1"/>
    </source>
</evidence>
<organism evidence="1 2">
    <name type="scientific">Propionispora vibrioides</name>
    <dbReference type="NCBI Taxonomy" id="112903"/>
    <lineage>
        <taxon>Bacteria</taxon>
        <taxon>Bacillati</taxon>
        <taxon>Bacillota</taxon>
        <taxon>Negativicutes</taxon>
        <taxon>Selenomonadales</taxon>
        <taxon>Sporomusaceae</taxon>
        <taxon>Propionispora</taxon>
    </lineage>
</organism>
<accession>A0A1H8SH48</accession>
<name>A0A1H8SH48_9FIRM</name>
<sequence length="90" mass="10220">MIYTITFAIGSKQPDYDRLTAALRALGDAIPALPSVWLLDSLYDANQIFEAIGRYLAHEDRLFVAEITDNSMGWIEEPASYWLSQKFGLY</sequence>
<gene>
    <name evidence="1" type="ORF">SAMN04490178_10554</name>
</gene>
<dbReference type="AlphaFoldDB" id="A0A1H8SH48"/>
<protein>
    <submittedName>
        <fullName evidence="1">Uncharacterized protein</fullName>
    </submittedName>
</protein>
<keyword evidence="2" id="KW-1185">Reference proteome</keyword>
<dbReference type="EMBL" id="FODY01000005">
    <property type="protein sequence ID" value="SEO77836.1"/>
    <property type="molecule type" value="Genomic_DNA"/>
</dbReference>
<proteinExistence type="predicted"/>
<evidence type="ECO:0000313" key="2">
    <source>
        <dbReference type="Proteomes" id="UP000198847"/>
    </source>
</evidence>
<dbReference type="OrthoDB" id="1683017at2"/>
<dbReference type="RefSeq" id="WP_091744745.1">
    <property type="nucleotide sequence ID" value="NZ_FODY01000005.1"/>
</dbReference>